<comment type="subcellular location">
    <subcellularLocation>
        <location evidence="1">Cell membrane</location>
        <topology evidence="1">Multi-pass membrane protein</topology>
    </subcellularLocation>
</comment>
<reference evidence="7 8" key="1">
    <citation type="submission" date="2021-02" db="EMBL/GenBank/DDBJ databases">
        <title>Characterization of Marinitoga sp. nov. str. BP5-C20A.</title>
        <authorList>
            <person name="Erauso G."/>
            <person name="Postec A."/>
        </authorList>
    </citation>
    <scope>NUCLEOTIDE SEQUENCE [LARGE SCALE GENOMIC DNA]</scope>
    <source>
        <strain evidence="7 8">BP5-C20A</strain>
    </source>
</reference>
<name>A0ABY8PTZ5_9BACT</name>
<evidence type="ECO:0000256" key="2">
    <source>
        <dbReference type="ARBA" id="ARBA00022475"/>
    </source>
</evidence>
<evidence type="ECO:0000256" key="1">
    <source>
        <dbReference type="ARBA" id="ARBA00004651"/>
    </source>
</evidence>
<feature type="transmembrane region" description="Helical" evidence="6">
    <location>
        <begin position="151"/>
        <end position="173"/>
    </location>
</feature>
<dbReference type="PANTHER" id="PTHR30250:SF11">
    <property type="entry name" value="O-ANTIGEN TRANSPORTER-RELATED"/>
    <property type="match status" value="1"/>
</dbReference>
<dbReference type="Pfam" id="PF01943">
    <property type="entry name" value="Polysacc_synt"/>
    <property type="match status" value="1"/>
</dbReference>
<keyword evidence="8" id="KW-1185">Reference proteome</keyword>
<dbReference type="EMBL" id="CP069362">
    <property type="protein sequence ID" value="WGS66084.1"/>
    <property type="molecule type" value="Genomic_DNA"/>
</dbReference>
<keyword evidence="2" id="KW-1003">Cell membrane</keyword>
<organism evidence="7 8">
    <name type="scientific">Marinitoga aeolica</name>
    <dbReference type="NCBI Taxonomy" id="2809031"/>
    <lineage>
        <taxon>Bacteria</taxon>
        <taxon>Thermotogati</taxon>
        <taxon>Thermotogota</taxon>
        <taxon>Thermotogae</taxon>
        <taxon>Petrotogales</taxon>
        <taxon>Petrotogaceae</taxon>
        <taxon>Marinitoga</taxon>
    </lineage>
</organism>
<sequence>MAFITIPIFTRLLSVEEYGIVSVYTTFVGIFAIITGIDLHASIGTGINDFKEKKKEFLSSVLFLSLLSFISVFIIIYIFRELLSNVFNIESNILIFSVISGYFAFIFNYYITIKVFEKNYKVKSLLSLLKAISTVILSIILVIIIKNNKYFGRIYGELIVGIIISTILFFLILAKGKKIIWIKAWKYSMLIGVPLILHNLSGIILSQFDRLAIQKIIGSEKVGLYSYAYTLGMIPLIILGATNLAWVPWFYDKMYENKKEEIFKKVKYYNEIFLLLLLLMFIIIPELGIIMAPKNYSTSLIILPIIIASYYMQFLYTIYVNFAFFYKKTGSISFGTLLAGIINIVLNIWLIPIFGYEIAAITTLISYIFLLLFHGINVLYNLNDKTITPKYILGFAFLIISFSLIQYIISKYFGMFSITERISRILIFGSVGAIVGIKIYKKSKNLFKGDFI</sequence>
<keyword evidence="4 6" id="KW-1133">Transmembrane helix</keyword>
<dbReference type="Proteomes" id="UP001232493">
    <property type="component" value="Chromosome"/>
</dbReference>
<evidence type="ECO:0000256" key="4">
    <source>
        <dbReference type="ARBA" id="ARBA00022989"/>
    </source>
</evidence>
<feature type="transmembrane region" description="Helical" evidence="6">
    <location>
        <begin position="125"/>
        <end position="145"/>
    </location>
</feature>
<proteinExistence type="predicted"/>
<feature type="transmembrane region" description="Helical" evidence="6">
    <location>
        <begin position="332"/>
        <end position="352"/>
    </location>
</feature>
<keyword evidence="3 6" id="KW-0812">Transmembrane</keyword>
<protein>
    <submittedName>
        <fullName evidence="7">Oligosaccharide flippase family protein</fullName>
    </submittedName>
</protein>
<feature type="transmembrane region" description="Helical" evidence="6">
    <location>
        <begin position="228"/>
        <end position="251"/>
    </location>
</feature>
<feature type="transmembrane region" description="Helical" evidence="6">
    <location>
        <begin position="298"/>
        <end position="320"/>
    </location>
</feature>
<feature type="transmembrane region" description="Helical" evidence="6">
    <location>
        <begin position="421"/>
        <end position="440"/>
    </location>
</feature>
<feature type="transmembrane region" description="Helical" evidence="6">
    <location>
        <begin position="18"/>
        <end position="37"/>
    </location>
</feature>
<evidence type="ECO:0000256" key="6">
    <source>
        <dbReference type="SAM" id="Phobius"/>
    </source>
</evidence>
<gene>
    <name evidence="7" type="ORF">JRV97_05670</name>
</gene>
<evidence type="ECO:0000256" key="3">
    <source>
        <dbReference type="ARBA" id="ARBA00022692"/>
    </source>
</evidence>
<accession>A0ABY8PTZ5</accession>
<dbReference type="InterPro" id="IPR002797">
    <property type="entry name" value="Polysacc_synth"/>
</dbReference>
<feature type="transmembrane region" description="Helical" evidence="6">
    <location>
        <begin position="358"/>
        <end position="379"/>
    </location>
</feature>
<evidence type="ECO:0000256" key="5">
    <source>
        <dbReference type="ARBA" id="ARBA00023136"/>
    </source>
</evidence>
<keyword evidence="5 6" id="KW-0472">Membrane</keyword>
<feature type="transmembrane region" description="Helical" evidence="6">
    <location>
        <begin position="185"/>
        <end position="208"/>
    </location>
</feature>
<evidence type="ECO:0000313" key="8">
    <source>
        <dbReference type="Proteomes" id="UP001232493"/>
    </source>
</evidence>
<dbReference type="InterPro" id="IPR050833">
    <property type="entry name" value="Poly_Biosynth_Transport"/>
</dbReference>
<evidence type="ECO:0000313" key="7">
    <source>
        <dbReference type="EMBL" id="WGS66084.1"/>
    </source>
</evidence>
<feature type="transmembrane region" description="Helical" evidence="6">
    <location>
        <begin position="391"/>
        <end position="409"/>
    </location>
</feature>
<feature type="transmembrane region" description="Helical" evidence="6">
    <location>
        <begin position="91"/>
        <end position="113"/>
    </location>
</feature>
<feature type="transmembrane region" description="Helical" evidence="6">
    <location>
        <begin position="57"/>
        <end position="79"/>
    </location>
</feature>
<feature type="transmembrane region" description="Helical" evidence="6">
    <location>
        <begin position="272"/>
        <end position="292"/>
    </location>
</feature>
<dbReference type="PANTHER" id="PTHR30250">
    <property type="entry name" value="PST FAMILY PREDICTED COLANIC ACID TRANSPORTER"/>
    <property type="match status" value="1"/>
</dbReference>